<protein>
    <submittedName>
        <fullName evidence="2">Helix-turn-helix transcriptional regulator</fullName>
    </submittedName>
</protein>
<dbReference type="SUPFAM" id="SSF47413">
    <property type="entry name" value="lambda repressor-like DNA-binding domains"/>
    <property type="match status" value="1"/>
</dbReference>
<dbReference type="AlphaFoldDB" id="A0A5D4TIA2"/>
<dbReference type="SMART" id="SM00530">
    <property type="entry name" value="HTH_XRE"/>
    <property type="match status" value="1"/>
</dbReference>
<proteinExistence type="predicted"/>
<sequence length="74" mass="8447">MKVELRIKEAIEKRGMTQKALSEITGIRPAAISQLVRSYIERLNLDHLERIAVALEIDDINELITINKQNHPAN</sequence>
<dbReference type="EMBL" id="VTET01000001">
    <property type="protein sequence ID" value="TYS74538.1"/>
    <property type="molecule type" value="Genomic_DNA"/>
</dbReference>
<dbReference type="Proteomes" id="UP000324517">
    <property type="component" value="Unassembled WGS sequence"/>
</dbReference>
<reference evidence="2 3" key="1">
    <citation type="submission" date="2019-08" db="EMBL/GenBank/DDBJ databases">
        <title>Bacillus genomes from the desert of Cuatro Cienegas, Coahuila.</title>
        <authorList>
            <person name="Olmedo-Alvarez G."/>
        </authorList>
    </citation>
    <scope>NUCLEOTIDE SEQUENCE [LARGE SCALE GENOMIC DNA]</scope>
    <source>
        <strain evidence="2 3">CH98b_3T</strain>
    </source>
</reference>
<dbReference type="PROSITE" id="PS50943">
    <property type="entry name" value="HTH_CROC1"/>
    <property type="match status" value="1"/>
</dbReference>
<dbReference type="Pfam" id="PF13443">
    <property type="entry name" value="HTH_26"/>
    <property type="match status" value="1"/>
</dbReference>
<comment type="caution">
    <text evidence="2">The sequence shown here is derived from an EMBL/GenBank/DDBJ whole genome shotgun (WGS) entry which is preliminary data.</text>
</comment>
<accession>A0A5D4TIA2</accession>
<evidence type="ECO:0000313" key="3">
    <source>
        <dbReference type="Proteomes" id="UP000324517"/>
    </source>
</evidence>
<dbReference type="InterPro" id="IPR010982">
    <property type="entry name" value="Lambda_DNA-bd_dom_sf"/>
</dbReference>
<feature type="domain" description="HTH cro/C1-type" evidence="1">
    <location>
        <begin position="7"/>
        <end position="63"/>
    </location>
</feature>
<dbReference type="OrthoDB" id="2186666at2"/>
<dbReference type="Gene3D" id="1.10.260.40">
    <property type="entry name" value="lambda repressor-like DNA-binding domains"/>
    <property type="match status" value="1"/>
</dbReference>
<dbReference type="InterPro" id="IPR001387">
    <property type="entry name" value="Cro/C1-type_HTH"/>
</dbReference>
<gene>
    <name evidence="2" type="ORF">FZC75_02240</name>
</gene>
<dbReference type="GO" id="GO:0003677">
    <property type="term" value="F:DNA binding"/>
    <property type="evidence" value="ECO:0007669"/>
    <property type="project" value="InterPro"/>
</dbReference>
<organism evidence="2 3">
    <name type="scientific">Sutcliffiella horikoshii</name>
    <dbReference type="NCBI Taxonomy" id="79883"/>
    <lineage>
        <taxon>Bacteria</taxon>
        <taxon>Bacillati</taxon>
        <taxon>Bacillota</taxon>
        <taxon>Bacilli</taxon>
        <taxon>Bacillales</taxon>
        <taxon>Bacillaceae</taxon>
        <taxon>Sutcliffiella</taxon>
    </lineage>
</organism>
<dbReference type="RefSeq" id="WP_148978289.1">
    <property type="nucleotide sequence ID" value="NZ_JBNILM010000001.1"/>
</dbReference>
<name>A0A5D4TIA2_9BACI</name>
<evidence type="ECO:0000259" key="1">
    <source>
        <dbReference type="PROSITE" id="PS50943"/>
    </source>
</evidence>
<evidence type="ECO:0000313" key="2">
    <source>
        <dbReference type="EMBL" id="TYS74538.1"/>
    </source>
</evidence>
<dbReference type="CDD" id="cd00093">
    <property type="entry name" value="HTH_XRE"/>
    <property type="match status" value="1"/>
</dbReference>